<evidence type="ECO:0000256" key="1">
    <source>
        <dbReference type="SAM" id="Phobius"/>
    </source>
</evidence>
<feature type="transmembrane region" description="Helical" evidence="1">
    <location>
        <begin position="82"/>
        <end position="101"/>
    </location>
</feature>
<dbReference type="InterPro" id="IPR032809">
    <property type="entry name" value="Put_HupE_UreJ"/>
</dbReference>
<keyword evidence="1" id="KW-0812">Transmembrane</keyword>
<evidence type="ECO:0000313" key="3">
    <source>
        <dbReference type="Proteomes" id="UP001202248"/>
    </source>
</evidence>
<dbReference type="EMBL" id="JAKWBL010000001">
    <property type="protein sequence ID" value="MCH5596512.1"/>
    <property type="molecule type" value="Genomic_DNA"/>
</dbReference>
<sequence length="106" mass="11772">MEHDKWQARKNVNANYFLALFFGLIHGLGFANSIRMMLASDQSLGWGLFGFNVGLEAGQVVVVFIILLISKLLLDIAKVPQRIYIFVVSLAVFAFAAKMAIERIPG</sequence>
<keyword evidence="3" id="KW-1185">Reference proteome</keyword>
<dbReference type="Pfam" id="PF13795">
    <property type="entry name" value="HupE_UreJ_2"/>
    <property type="match status" value="1"/>
</dbReference>
<feature type="transmembrane region" description="Helical" evidence="1">
    <location>
        <begin position="46"/>
        <end position="70"/>
    </location>
</feature>
<dbReference type="Proteomes" id="UP001202248">
    <property type="component" value="Unassembled WGS sequence"/>
</dbReference>
<feature type="transmembrane region" description="Helical" evidence="1">
    <location>
        <begin position="12"/>
        <end position="34"/>
    </location>
</feature>
<reference evidence="2 3" key="1">
    <citation type="submission" date="2022-02" db="EMBL/GenBank/DDBJ databases">
        <authorList>
            <person name="Min J."/>
        </authorList>
    </citation>
    <scope>NUCLEOTIDE SEQUENCE [LARGE SCALE GENOMIC DNA]</scope>
    <source>
        <strain evidence="2 3">GR10-1</strain>
    </source>
</reference>
<protein>
    <submittedName>
        <fullName evidence="2">HupE/UreJ family protein</fullName>
    </submittedName>
</protein>
<comment type="caution">
    <text evidence="2">The sequence shown here is derived from an EMBL/GenBank/DDBJ whole genome shotgun (WGS) entry which is preliminary data.</text>
</comment>
<keyword evidence="1" id="KW-1133">Transmembrane helix</keyword>
<gene>
    <name evidence="2" type="ORF">MKP09_00500</name>
</gene>
<proteinExistence type="predicted"/>
<name>A0ABS9SDS5_9BACT</name>
<evidence type="ECO:0000313" key="2">
    <source>
        <dbReference type="EMBL" id="MCH5596512.1"/>
    </source>
</evidence>
<keyword evidence="1" id="KW-0472">Membrane</keyword>
<organism evidence="2 3">
    <name type="scientific">Niabella ginsengisoli</name>
    <dbReference type="NCBI Taxonomy" id="522298"/>
    <lineage>
        <taxon>Bacteria</taxon>
        <taxon>Pseudomonadati</taxon>
        <taxon>Bacteroidota</taxon>
        <taxon>Chitinophagia</taxon>
        <taxon>Chitinophagales</taxon>
        <taxon>Chitinophagaceae</taxon>
        <taxon>Niabella</taxon>
    </lineage>
</organism>
<accession>A0ABS9SDS5</accession>